<dbReference type="SUPFAM" id="SSF53822">
    <property type="entry name" value="Periplasmic binding protein-like I"/>
    <property type="match status" value="1"/>
</dbReference>
<dbReference type="EMBL" id="PGOZ01000002">
    <property type="protein sequence ID" value="PJI33448.1"/>
    <property type="molecule type" value="Genomic_DNA"/>
</dbReference>
<evidence type="ECO:0000256" key="2">
    <source>
        <dbReference type="SAM" id="SignalP"/>
    </source>
</evidence>
<protein>
    <recommendedName>
        <fullName evidence="5">Penicillin-binding protein activator</fullName>
    </recommendedName>
</protein>
<proteinExistence type="predicted"/>
<dbReference type="InterPro" id="IPR028082">
    <property type="entry name" value="Peripla_BP_I"/>
</dbReference>
<comment type="caution">
    <text evidence="3">The sequence shown here is derived from an EMBL/GenBank/DDBJ whole genome shotgun (WGS) entry which is preliminary data.</text>
</comment>
<gene>
    <name evidence="3" type="ORF">CU320_03340</name>
</gene>
<reference evidence="3 4" key="1">
    <citation type="submission" date="2017-11" db="EMBL/GenBank/DDBJ databases">
        <authorList>
            <person name="Han C.G."/>
        </authorList>
    </citation>
    <scope>NUCLEOTIDE SEQUENCE [LARGE SCALE GENOMIC DNA]</scope>
    <source>
        <strain evidence="3 4">ANC 5347</strain>
    </source>
</reference>
<dbReference type="Proteomes" id="UP000242351">
    <property type="component" value="Unassembled WGS sequence"/>
</dbReference>
<feature type="chain" id="PRO_5014144218" description="Penicillin-binding protein activator" evidence="2">
    <location>
        <begin position="31"/>
        <end position="319"/>
    </location>
</feature>
<keyword evidence="1" id="KW-0472">Membrane</keyword>
<name>A0A2H9UP04_9GAMM</name>
<dbReference type="GO" id="GO:0031241">
    <property type="term" value="C:periplasmic side of cell outer membrane"/>
    <property type="evidence" value="ECO:0007669"/>
    <property type="project" value="TreeGrafter"/>
</dbReference>
<dbReference type="RefSeq" id="WP_100357233.1">
    <property type="nucleotide sequence ID" value="NZ_PGOZ01000002.1"/>
</dbReference>
<dbReference type="PANTHER" id="PTHR38038:SF1">
    <property type="entry name" value="PENICILLIN-BINDING PROTEIN ACTIVATOR LPOA"/>
    <property type="match status" value="1"/>
</dbReference>
<organism evidence="3 4">
    <name type="scientific">Acinetobacter pseudolwoffii</name>
    <dbReference type="NCBI Taxonomy" id="2053287"/>
    <lineage>
        <taxon>Bacteria</taxon>
        <taxon>Pseudomonadati</taxon>
        <taxon>Pseudomonadota</taxon>
        <taxon>Gammaproteobacteria</taxon>
        <taxon>Moraxellales</taxon>
        <taxon>Moraxellaceae</taxon>
        <taxon>Acinetobacter</taxon>
    </lineage>
</organism>
<evidence type="ECO:0000256" key="1">
    <source>
        <dbReference type="ARBA" id="ARBA00023136"/>
    </source>
</evidence>
<dbReference type="GO" id="GO:0009252">
    <property type="term" value="P:peptidoglycan biosynthetic process"/>
    <property type="evidence" value="ECO:0007669"/>
    <property type="project" value="TreeGrafter"/>
</dbReference>
<dbReference type="Pfam" id="PF04348">
    <property type="entry name" value="LppC"/>
    <property type="match status" value="2"/>
</dbReference>
<evidence type="ECO:0000313" key="4">
    <source>
        <dbReference type="Proteomes" id="UP000242351"/>
    </source>
</evidence>
<dbReference type="PANTHER" id="PTHR38038">
    <property type="entry name" value="PENICILLIN-BINDING PROTEIN ACTIVATOR LPOA"/>
    <property type="match status" value="1"/>
</dbReference>
<dbReference type="InterPro" id="IPR007443">
    <property type="entry name" value="LpoA"/>
</dbReference>
<keyword evidence="2" id="KW-0732">Signal</keyword>
<dbReference type="Gene3D" id="3.40.50.2300">
    <property type="match status" value="2"/>
</dbReference>
<dbReference type="AlphaFoldDB" id="A0A2H9UP04"/>
<evidence type="ECO:0008006" key="5">
    <source>
        <dbReference type="Google" id="ProtNLM"/>
    </source>
</evidence>
<accession>A0A2H9UP04</accession>
<sequence length="319" mass="35986">MWNKLNNKKWKMKNKILGLCLVSCISSVQAEVLIILPESGPLARAASSIKQGFLSAYTASGHKIPLKWVNANQKNISQLLKQHVNKKTRMVVGPLARSDVEQLLNSRPKVRTLSLNEVADVSPNVWQFSLSKKDDAAALKALLFKDGIRQLLILRQPGSEAEHELLLMSLLSQSDLKFKIVDKPPRFLMPKQGLLFLGNAEWMAVMPELNRSRMYTVANAMSEQHKLPQGIKFCDVPVLYLADWPDVLQAYAKEPVNLSYQRLIAFGGDAWHITQQYLSQPRLQTIEFQGRTGRIQITEHGVQRTPQCFQYSGTGVKLL</sequence>
<dbReference type="GO" id="GO:0030234">
    <property type="term" value="F:enzyme regulator activity"/>
    <property type="evidence" value="ECO:0007669"/>
    <property type="project" value="TreeGrafter"/>
</dbReference>
<reference evidence="3 4" key="2">
    <citation type="submission" date="2017-12" db="EMBL/GenBank/DDBJ databases">
        <title>Revising the taxonomy of the Acinetobacter lwoffii group: the description of Acinetobacter pseudolwoffii sp. nov. and emended description of Acinetobacter lwoffii.</title>
        <authorList>
            <person name="Nemec A."/>
        </authorList>
    </citation>
    <scope>NUCLEOTIDE SEQUENCE [LARGE SCALE GENOMIC DNA]</scope>
    <source>
        <strain evidence="3 4">ANC 5347</strain>
    </source>
</reference>
<feature type="signal peptide" evidence="2">
    <location>
        <begin position="1"/>
        <end position="30"/>
    </location>
</feature>
<evidence type="ECO:0000313" key="3">
    <source>
        <dbReference type="EMBL" id="PJI33448.1"/>
    </source>
</evidence>